<dbReference type="SUPFAM" id="SSF53098">
    <property type="entry name" value="Ribonuclease H-like"/>
    <property type="match status" value="1"/>
</dbReference>
<accession>A0AAE0EFA1</accession>
<proteinExistence type="predicted"/>
<evidence type="ECO:0000313" key="2">
    <source>
        <dbReference type="EMBL" id="KAK3225969.1"/>
    </source>
</evidence>
<dbReference type="Pfam" id="PF05699">
    <property type="entry name" value="Dimer_Tnp_hAT"/>
    <property type="match status" value="1"/>
</dbReference>
<comment type="caution">
    <text evidence="2">The sequence shown here is derived from an EMBL/GenBank/DDBJ whole genome shotgun (WGS) entry which is preliminary data.</text>
</comment>
<organism evidence="2 3">
    <name type="scientific">Dipteronia sinensis</name>
    <dbReference type="NCBI Taxonomy" id="43782"/>
    <lineage>
        <taxon>Eukaryota</taxon>
        <taxon>Viridiplantae</taxon>
        <taxon>Streptophyta</taxon>
        <taxon>Embryophyta</taxon>
        <taxon>Tracheophyta</taxon>
        <taxon>Spermatophyta</taxon>
        <taxon>Magnoliopsida</taxon>
        <taxon>eudicotyledons</taxon>
        <taxon>Gunneridae</taxon>
        <taxon>Pentapetalae</taxon>
        <taxon>rosids</taxon>
        <taxon>malvids</taxon>
        <taxon>Sapindales</taxon>
        <taxon>Sapindaceae</taxon>
        <taxon>Hippocastanoideae</taxon>
        <taxon>Acereae</taxon>
        <taxon>Dipteronia</taxon>
    </lineage>
</organism>
<gene>
    <name evidence="2" type="ORF">Dsin_005831</name>
</gene>
<dbReference type="Proteomes" id="UP001281410">
    <property type="component" value="Unassembled WGS sequence"/>
</dbReference>
<evidence type="ECO:0000313" key="3">
    <source>
        <dbReference type="Proteomes" id="UP001281410"/>
    </source>
</evidence>
<dbReference type="PANTHER" id="PTHR23272:SF161">
    <property type="entry name" value="ZINC FINGER BED DOMAIN-CONTAINING PROTEIN RICESLEEPER 1-LIKE"/>
    <property type="match status" value="1"/>
</dbReference>
<dbReference type="EMBL" id="JANJYJ010000002">
    <property type="protein sequence ID" value="KAK3225969.1"/>
    <property type="molecule type" value="Genomic_DNA"/>
</dbReference>
<feature type="domain" description="HAT C-terminal dimerisation" evidence="1">
    <location>
        <begin position="7"/>
        <end position="74"/>
    </location>
</feature>
<dbReference type="PANTHER" id="PTHR23272">
    <property type="entry name" value="BED FINGER-RELATED"/>
    <property type="match status" value="1"/>
</dbReference>
<dbReference type="GO" id="GO:0046983">
    <property type="term" value="F:protein dimerization activity"/>
    <property type="evidence" value="ECO:0007669"/>
    <property type="project" value="InterPro"/>
</dbReference>
<keyword evidence="3" id="KW-1185">Reference proteome</keyword>
<dbReference type="AlphaFoldDB" id="A0AAE0EFA1"/>
<reference evidence="2" key="1">
    <citation type="journal article" date="2023" name="Plant J.">
        <title>Genome sequences and population genomics provide insights into the demographic history, inbreeding, and mutation load of two 'living fossil' tree species of Dipteronia.</title>
        <authorList>
            <person name="Feng Y."/>
            <person name="Comes H.P."/>
            <person name="Chen J."/>
            <person name="Zhu S."/>
            <person name="Lu R."/>
            <person name="Zhang X."/>
            <person name="Li P."/>
            <person name="Qiu J."/>
            <person name="Olsen K.M."/>
            <person name="Qiu Y."/>
        </authorList>
    </citation>
    <scope>NUCLEOTIDE SEQUENCE</scope>
    <source>
        <strain evidence="2">NBL</strain>
    </source>
</reference>
<protein>
    <recommendedName>
        <fullName evidence="1">HAT C-terminal dimerisation domain-containing protein</fullName>
    </recommendedName>
</protein>
<dbReference type="InterPro" id="IPR008906">
    <property type="entry name" value="HATC_C_dom"/>
</dbReference>
<dbReference type="InterPro" id="IPR012337">
    <property type="entry name" value="RNaseH-like_sf"/>
</dbReference>
<evidence type="ECO:0000259" key="1">
    <source>
        <dbReference type="Pfam" id="PF05699"/>
    </source>
</evidence>
<sequence length="105" mass="12030">MGDSDVEQFDILHWWRDHEKHFPILAIIAKQILATPVSTVAVEQEFSARGNILDERLSLLSPESIQVQVCVDDWTNAQNRQQEIDQEALYNFFDDDHTTGTEGSD</sequence>
<name>A0AAE0EFA1_9ROSI</name>